<comment type="cofactor">
    <cofactor evidence="1 10">
        <name>Mg(2+)</name>
        <dbReference type="ChEBI" id="CHEBI:18420"/>
    </cofactor>
</comment>
<feature type="site" description="Interaction with substrate tRNA" evidence="10">
    <location>
        <position position="103"/>
    </location>
</feature>
<dbReference type="SUPFAM" id="SSF52540">
    <property type="entry name" value="P-loop containing nucleoside triphosphate hydrolases"/>
    <property type="match status" value="2"/>
</dbReference>
<evidence type="ECO:0000256" key="2">
    <source>
        <dbReference type="ARBA" id="ARBA00003213"/>
    </source>
</evidence>
<gene>
    <name evidence="10 14" type="primary">miaA</name>
    <name evidence="14" type="ORF">PITCH_A840078</name>
</gene>
<keyword evidence="5 10" id="KW-0819">tRNA processing</keyword>
<keyword evidence="7 10" id="KW-0067">ATP-binding</keyword>
<comment type="catalytic activity">
    <reaction evidence="9 10 11">
        <text>adenosine(37) in tRNA + dimethylallyl diphosphate = N(6)-dimethylallyladenosine(37) in tRNA + diphosphate</text>
        <dbReference type="Rhea" id="RHEA:26482"/>
        <dbReference type="Rhea" id="RHEA-COMP:10162"/>
        <dbReference type="Rhea" id="RHEA-COMP:10375"/>
        <dbReference type="ChEBI" id="CHEBI:33019"/>
        <dbReference type="ChEBI" id="CHEBI:57623"/>
        <dbReference type="ChEBI" id="CHEBI:74411"/>
        <dbReference type="ChEBI" id="CHEBI:74415"/>
        <dbReference type="EC" id="2.5.1.75"/>
    </reaction>
</comment>
<dbReference type="Pfam" id="PF01715">
    <property type="entry name" value="IPPT"/>
    <property type="match status" value="1"/>
</dbReference>
<keyword evidence="8 10" id="KW-0460">Magnesium</keyword>
<comment type="similarity">
    <text evidence="3 10 13">Belongs to the IPP transferase family.</text>
</comment>
<evidence type="ECO:0000313" key="14">
    <source>
        <dbReference type="EMBL" id="SPD76192.1"/>
    </source>
</evidence>
<evidence type="ECO:0000256" key="12">
    <source>
        <dbReference type="RuleBase" id="RU003784"/>
    </source>
</evidence>
<dbReference type="Gene3D" id="1.10.20.140">
    <property type="match status" value="1"/>
</dbReference>
<feature type="region of interest" description="Interaction with substrate tRNA" evidence="10">
    <location>
        <begin position="37"/>
        <end position="40"/>
    </location>
</feature>
<sequence length="307" mass="34748">MTVRPKCIIIAGPTATGKTCLSVELALALDGEIVNADSMQVYRGMDIGTAKPTTKEQRGVPHLLLDVVDPDQDFNAATYRSLAIPLINNIVSRQKVCFITGGTGLYIKSLTRGLFNCPAADLEFRESMYRKCETDGSESLHQQLGLIDPDSAKRIHPNDIFRIIRALEIYHLTKRSSSELIKEHGFSDVVLRPLKICMEVDRQVLYKRINERSISMVDAGLADETERLLSAGFSPDLKPMKSIGYRHMIRFLQGGWSMEETIYNMQRDTRRYAKRQLTWFKADPECIWLGPDDFEAILSRAKEFLGQ</sequence>
<reference evidence="14" key="1">
    <citation type="submission" date="2018-01" db="EMBL/GenBank/DDBJ databases">
        <authorList>
            <person name="Regsiter A."/>
            <person name="William W."/>
        </authorList>
    </citation>
    <scope>NUCLEOTIDE SEQUENCE</scope>
    <source>
        <strain evidence="14">TRIP AH-1</strain>
    </source>
</reference>
<protein>
    <recommendedName>
        <fullName evidence="10">tRNA dimethylallyltransferase</fullName>
        <ecNumber evidence="10">2.5.1.75</ecNumber>
    </recommendedName>
    <alternativeName>
        <fullName evidence="10">Dimethylallyl diphosphate:tRNA dimethylallyltransferase</fullName>
        <shortName evidence="10">DMAPP:tRNA dimethylallyltransferase</shortName>
        <shortName evidence="10">DMATase</shortName>
    </alternativeName>
    <alternativeName>
        <fullName evidence="10">Isopentenyl-diphosphate:tRNA isopentenyltransferase</fullName>
        <shortName evidence="10">IPP transferase</shortName>
        <shortName evidence="10">IPPT</shortName>
        <shortName evidence="10">IPTase</shortName>
    </alternativeName>
</protein>
<comment type="subunit">
    <text evidence="10">Monomer.</text>
</comment>
<evidence type="ECO:0000256" key="10">
    <source>
        <dbReference type="HAMAP-Rule" id="MF_00185"/>
    </source>
</evidence>
<keyword evidence="4 10" id="KW-0808">Transferase</keyword>
<feature type="binding site" evidence="10">
    <location>
        <begin position="14"/>
        <end position="19"/>
    </location>
    <ligand>
        <name>substrate</name>
    </ligand>
</feature>
<comment type="function">
    <text evidence="2 10 12">Catalyzes the transfer of a dimethylallyl group onto the adenine at position 37 in tRNAs that read codons beginning with uridine, leading to the formation of N6-(dimethylallyl)adenosine (i(6)A).</text>
</comment>
<dbReference type="GO" id="GO:0005524">
    <property type="term" value="F:ATP binding"/>
    <property type="evidence" value="ECO:0007669"/>
    <property type="project" value="UniProtKB-UniRule"/>
</dbReference>
<evidence type="ECO:0000256" key="3">
    <source>
        <dbReference type="ARBA" id="ARBA00005842"/>
    </source>
</evidence>
<evidence type="ECO:0000256" key="13">
    <source>
        <dbReference type="RuleBase" id="RU003785"/>
    </source>
</evidence>
<feature type="site" description="Interaction with substrate tRNA" evidence="10">
    <location>
        <position position="125"/>
    </location>
</feature>
<accession>A0A445N3A5</accession>
<comment type="caution">
    <text evidence="10">Lacks conserved residue(s) required for the propagation of feature annotation.</text>
</comment>
<evidence type="ECO:0000256" key="9">
    <source>
        <dbReference type="ARBA" id="ARBA00049563"/>
    </source>
</evidence>
<evidence type="ECO:0000256" key="6">
    <source>
        <dbReference type="ARBA" id="ARBA00022741"/>
    </source>
</evidence>
<dbReference type="InterPro" id="IPR018022">
    <property type="entry name" value="IPT"/>
</dbReference>
<organism evidence="14">
    <name type="scientific">uncultured Desulfobacterium sp</name>
    <dbReference type="NCBI Taxonomy" id="201089"/>
    <lineage>
        <taxon>Bacteria</taxon>
        <taxon>Pseudomonadati</taxon>
        <taxon>Thermodesulfobacteriota</taxon>
        <taxon>Desulfobacteria</taxon>
        <taxon>Desulfobacterales</taxon>
        <taxon>Desulfobacteriaceae</taxon>
        <taxon>Desulfobacterium</taxon>
        <taxon>environmental samples</taxon>
    </lineage>
</organism>
<dbReference type="EC" id="2.5.1.75" evidence="10"/>
<dbReference type="EMBL" id="OJIN01000230">
    <property type="protein sequence ID" value="SPD76192.1"/>
    <property type="molecule type" value="Genomic_DNA"/>
</dbReference>
<dbReference type="GO" id="GO:0006400">
    <property type="term" value="P:tRNA modification"/>
    <property type="evidence" value="ECO:0007669"/>
    <property type="project" value="TreeGrafter"/>
</dbReference>
<dbReference type="PANTHER" id="PTHR11088:SF60">
    <property type="entry name" value="TRNA DIMETHYLALLYLTRANSFERASE"/>
    <property type="match status" value="1"/>
</dbReference>
<dbReference type="HAMAP" id="MF_00185">
    <property type="entry name" value="IPP_trans"/>
    <property type="match status" value="1"/>
</dbReference>
<keyword evidence="6 10" id="KW-0547">Nucleotide-binding</keyword>
<dbReference type="PANTHER" id="PTHR11088">
    <property type="entry name" value="TRNA DIMETHYLALLYLTRANSFERASE"/>
    <property type="match status" value="1"/>
</dbReference>
<evidence type="ECO:0000256" key="1">
    <source>
        <dbReference type="ARBA" id="ARBA00001946"/>
    </source>
</evidence>
<feature type="binding site" evidence="10">
    <location>
        <begin position="12"/>
        <end position="19"/>
    </location>
    <ligand>
        <name>ATP</name>
        <dbReference type="ChEBI" id="CHEBI:30616"/>
    </ligand>
</feature>
<dbReference type="AlphaFoldDB" id="A0A445N3A5"/>
<dbReference type="InterPro" id="IPR039657">
    <property type="entry name" value="Dimethylallyltransferase"/>
</dbReference>
<name>A0A445N3A5_9BACT</name>
<dbReference type="InterPro" id="IPR027417">
    <property type="entry name" value="P-loop_NTPase"/>
</dbReference>
<dbReference type="NCBIfam" id="TIGR00174">
    <property type="entry name" value="miaA"/>
    <property type="match status" value="1"/>
</dbReference>
<dbReference type="Gene3D" id="3.40.50.300">
    <property type="entry name" value="P-loop containing nucleotide triphosphate hydrolases"/>
    <property type="match status" value="1"/>
</dbReference>
<evidence type="ECO:0000256" key="7">
    <source>
        <dbReference type="ARBA" id="ARBA00022840"/>
    </source>
</evidence>
<evidence type="ECO:0000256" key="5">
    <source>
        <dbReference type="ARBA" id="ARBA00022694"/>
    </source>
</evidence>
<evidence type="ECO:0000256" key="8">
    <source>
        <dbReference type="ARBA" id="ARBA00022842"/>
    </source>
</evidence>
<dbReference type="GO" id="GO:0052381">
    <property type="term" value="F:tRNA dimethylallyltransferase activity"/>
    <property type="evidence" value="ECO:0007669"/>
    <property type="project" value="UniProtKB-UniRule"/>
</dbReference>
<proteinExistence type="inferred from homology"/>
<evidence type="ECO:0000256" key="11">
    <source>
        <dbReference type="RuleBase" id="RU003783"/>
    </source>
</evidence>
<evidence type="ECO:0000256" key="4">
    <source>
        <dbReference type="ARBA" id="ARBA00022679"/>
    </source>
</evidence>